<reference evidence="2 3" key="1">
    <citation type="journal article" date="2015" name="Nature">
        <title>rRNA introns, odd ribosomes, and small enigmatic genomes across a large radiation of phyla.</title>
        <authorList>
            <person name="Brown C.T."/>
            <person name="Hug L.A."/>
            <person name="Thomas B.C."/>
            <person name="Sharon I."/>
            <person name="Castelle C.J."/>
            <person name="Singh A."/>
            <person name="Wilkins M.J."/>
            <person name="Williams K.H."/>
            <person name="Banfield J.F."/>
        </authorList>
    </citation>
    <scope>NUCLEOTIDE SEQUENCE [LARGE SCALE GENOMIC DNA]</scope>
</reference>
<dbReference type="EMBL" id="LCLU01000046">
    <property type="protein sequence ID" value="KKU20539.1"/>
    <property type="molecule type" value="Genomic_DNA"/>
</dbReference>
<dbReference type="PANTHER" id="PTHR43393">
    <property type="entry name" value="CYTOKININ RIBOSIDE 5'-MONOPHOSPHATE PHOSPHORIBOHYDROLASE"/>
    <property type="match status" value="1"/>
</dbReference>
<evidence type="ECO:0000313" key="3">
    <source>
        <dbReference type="Proteomes" id="UP000034569"/>
    </source>
</evidence>
<keyword evidence="1" id="KW-0203">Cytokinin biosynthesis</keyword>
<proteinExistence type="inferred from homology"/>
<dbReference type="GO" id="GO:0009691">
    <property type="term" value="P:cytokinin biosynthetic process"/>
    <property type="evidence" value="ECO:0007669"/>
    <property type="project" value="UniProtKB-UniRule"/>
</dbReference>
<protein>
    <recommendedName>
        <fullName evidence="1">Cytokinin riboside 5'-monophosphate phosphoribohydrolase</fullName>
        <ecNumber evidence="1">3.2.2.n1</ecNumber>
    </recommendedName>
</protein>
<dbReference type="InterPro" id="IPR031100">
    <property type="entry name" value="LOG_fam"/>
</dbReference>
<gene>
    <name evidence="2" type="ORF">UX33_C0046G0005</name>
</gene>
<dbReference type="PATRIC" id="fig|1618619.3.peg.666"/>
<evidence type="ECO:0000313" key="2">
    <source>
        <dbReference type="EMBL" id="KKU20539.1"/>
    </source>
</evidence>
<dbReference type="NCBIfam" id="TIGR00730">
    <property type="entry name" value="Rossman fold protein, TIGR00730 family"/>
    <property type="match status" value="1"/>
</dbReference>
<dbReference type="EC" id="3.2.2.n1" evidence="1"/>
<comment type="caution">
    <text evidence="2">The sequence shown here is derived from an EMBL/GenBank/DDBJ whole genome shotgun (WGS) entry which is preliminary data.</text>
</comment>
<name>A0A0G1NIW7_9BACT</name>
<dbReference type="InterPro" id="IPR005269">
    <property type="entry name" value="LOG"/>
</dbReference>
<dbReference type="GO" id="GO:0016787">
    <property type="term" value="F:hydrolase activity"/>
    <property type="evidence" value="ECO:0007669"/>
    <property type="project" value="UniProtKB-KW"/>
</dbReference>
<dbReference type="Gene3D" id="3.40.50.450">
    <property type="match status" value="1"/>
</dbReference>
<dbReference type="SUPFAM" id="SSF102405">
    <property type="entry name" value="MCP/YpsA-like"/>
    <property type="match status" value="1"/>
</dbReference>
<dbReference type="AlphaFoldDB" id="A0A0G1NIW7"/>
<dbReference type="Proteomes" id="UP000034569">
    <property type="component" value="Unassembled WGS sequence"/>
</dbReference>
<dbReference type="GO" id="GO:0005829">
    <property type="term" value="C:cytosol"/>
    <property type="evidence" value="ECO:0007669"/>
    <property type="project" value="TreeGrafter"/>
</dbReference>
<comment type="similarity">
    <text evidence="1">Belongs to the LOG family.</text>
</comment>
<dbReference type="InterPro" id="IPR052341">
    <property type="entry name" value="LOG_family_nucleotidases"/>
</dbReference>
<dbReference type="Pfam" id="PF03641">
    <property type="entry name" value="Lysine_decarbox"/>
    <property type="match status" value="1"/>
</dbReference>
<organism evidence="2 3">
    <name type="scientific">Candidatus Azambacteria bacterium GW2011_GWC1_46_13</name>
    <dbReference type="NCBI Taxonomy" id="1618619"/>
    <lineage>
        <taxon>Bacteria</taxon>
        <taxon>Candidatus Azamiibacteriota</taxon>
    </lineage>
</organism>
<dbReference type="PANTHER" id="PTHR43393:SF3">
    <property type="entry name" value="LYSINE DECARBOXYLASE-LIKE PROTEIN"/>
    <property type="match status" value="1"/>
</dbReference>
<keyword evidence="1" id="KW-0378">Hydrolase</keyword>
<evidence type="ECO:0000256" key="1">
    <source>
        <dbReference type="RuleBase" id="RU363015"/>
    </source>
</evidence>
<sequence>MARKNKNNNKKNHGKFLLPASKLPVGEPIKDFRETVQWRIFKIIAEFVDGFNFLADIKKSVTFFGSARIKPEAPSYQKARKLGFMLAKNGYDIITGGGPGIMEAANRGASEAKGNSIGFNIQLPAEQRINDYVNKSIAFHYFFTRKLMLSYSAQAYVFFPGGMGTLDEFFEIITLIQTKKIEKITVIAVGKDFWSPLYHFLKNTVYKKYGAIDNEDMWLFYIVDTAEEAFKIIRKSKPRTIVM</sequence>
<accession>A0A0G1NIW7</accession>